<dbReference type="EMBL" id="VIGC01000010">
    <property type="protein sequence ID" value="TQE95981.1"/>
    <property type="molecule type" value="Genomic_DNA"/>
</dbReference>
<name>A0A540VH11_9CHLR</name>
<reference evidence="7 8" key="1">
    <citation type="submission" date="2019-06" db="EMBL/GenBank/DDBJ databases">
        <title>Genome sequence of Litorilinea aerophila BAA-2444.</title>
        <authorList>
            <person name="Maclea K.S."/>
            <person name="Maurais E.G."/>
            <person name="Iannazzi L.C."/>
        </authorList>
    </citation>
    <scope>NUCLEOTIDE SEQUENCE [LARGE SCALE GENOMIC DNA]</scope>
    <source>
        <strain evidence="7 8">ATCC BAA-2444</strain>
    </source>
</reference>
<feature type="active site" description="Proton acceptor" evidence="4">
    <location>
        <position position="253"/>
    </location>
</feature>
<evidence type="ECO:0000256" key="1">
    <source>
        <dbReference type="ARBA" id="ARBA00022603"/>
    </source>
</evidence>
<keyword evidence="1 7" id="KW-0489">Methyltransferase</keyword>
<dbReference type="SUPFAM" id="SSF46785">
    <property type="entry name" value="Winged helix' DNA-binding domain"/>
    <property type="match status" value="1"/>
</dbReference>
<dbReference type="GO" id="GO:0046983">
    <property type="term" value="F:protein dimerization activity"/>
    <property type="evidence" value="ECO:0007669"/>
    <property type="project" value="InterPro"/>
</dbReference>
<dbReference type="AlphaFoldDB" id="A0A540VH11"/>
<dbReference type="InterPro" id="IPR001077">
    <property type="entry name" value="COMT_C"/>
</dbReference>
<dbReference type="Gene3D" id="3.40.50.150">
    <property type="entry name" value="Vaccinia Virus protein VP39"/>
    <property type="match status" value="1"/>
</dbReference>
<dbReference type="InterPro" id="IPR029063">
    <property type="entry name" value="SAM-dependent_MTases_sf"/>
</dbReference>
<dbReference type="PANTHER" id="PTHR43712">
    <property type="entry name" value="PUTATIVE (AFU_ORTHOLOGUE AFUA_4G14580)-RELATED"/>
    <property type="match status" value="1"/>
</dbReference>
<accession>A0A540VH11</accession>
<organism evidence="7 8">
    <name type="scientific">Litorilinea aerophila</name>
    <dbReference type="NCBI Taxonomy" id="1204385"/>
    <lineage>
        <taxon>Bacteria</taxon>
        <taxon>Bacillati</taxon>
        <taxon>Chloroflexota</taxon>
        <taxon>Caldilineae</taxon>
        <taxon>Caldilineales</taxon>
        <taxon>Caldilineaceae</taxon>
        <taxon>Litorilinea</taxon>
    </lineage>
</organism>
<dbReference type="PROSITE" id="PS51683">
    <property type="entry name" value="SAM_OMT_II"/>
    <property type="match status" value="1"/>
</dbReference>
<proteinExistence type="predicted"/>
<dbReference type="GO" id="GO:0008171">
    <property type="term" value="F:O-methyltransferase activity"/>
    <property type="evidence" value="ECO:0007669"/>
    <property type="project" value="InterPro"/>
</dbReference>
<dbReference type="Pfam" id="PF08100">
    <property type="entry name" value="Dimerisation"/>
    <property type="match status" value="1"/>
</dbReference>
<dbReference type="PANTHER" id="PTHR43712:SF2">
    <property type="entry name" value="O-METHYLTRANSFERASE CICE"/>
    <property type="match status" value="1"/>
</dbReference>
<feature type="domain" description="O-methyltransferase dimerisation" evidence="6">
    <location>
        <begin position="20"/>
        <end position="94"/>
    </location>
</feature>
<dbReference type="OrthoDB" id="7418600at2"/>
<keyword evidence="3" id="KW-0949">S-adenosyl-L-methionine</keyword>
<dbReference type="CDD" id="cd02440">
    <property type="entry name" value="AdoMet_MTases"/>
    <property type="match status" value="1"/>
</dbReference>
<sequence>MSENDPTGVDPVPPPATLLQMMTGYWVSQALYVAAKLGVADLLADGPRPVEELAAATQTDASSLRRVLRALASVRVFTEALPGTFALTPLAALLRTGTPDSMRALAIMYAEEQYRAWGDILYSVQTGETAFERQFGTSYFTYLAQHPESDRVFNEAMTGWTTQLVGAVVEAYDFSPFKTVVDVGGSYGTLLAAILRRHPAARGILFDQPHVVAAAGEQLAGAGVAERCTTVGGDFFVEVPSGGDAYVLAQILHDWDDERSVAILRQCRRAIPAHGKLLVVELVLPPGEEPFFGKWLDLHMLVLLGARERTATEYEALFRAAGFALARVVPTAAGASIVEAIPV</sequence>
<dbReference type="SUPFAM" id="SSF53335">
    <property type="entry name" value="S-adenosyl-L-methionine-dependent methyltransferases"/>
    <property type="match status" value="1"/>
</dbReference>
<keyword evidence="8" id="KW-1185">Reference proteome</keyword>
<dbReference type="InterPro" id="IPR036388">
    <property type="entry name" value="WH-like_DNA-bd_sf"/>
</dbReference>
<feature type="domain" description="O-methyltransferase C-terminal" evidence="5">
    <location>
        <begin position="120"/>
        <end position="324"/>
    </location>
</feature>
<dbReference type="Pfam" id="PF00891">
    <property type="entry name" value="Methyltransf_2"/>
    <property type="match status" value="1"/>
</dbReference>
<evidence type="ECO:0000259" key="5">
    <source>
        <dbReference type="Pfam" id="PF00891"/>
    </source>
</evidence>
<dbReference type="InterPro" id="IPR036390">
    <property type="entry name" value="WH_DNA-bd_sf"/>
</dbReference>
<dbReference type="InterPro" id="IPR012967">
    <property type="entry name" value="COMT_dimerisation"/>
</dbReference>
<evidence type="ECO:0000259" key="6">
    <source>
        <dbReference type="Pfam" id="PF08100"/>
    </source>
</evidence>
<dbReference type="Gene3D" id="1.10.10.10">
    <property type="entry name" value="Winged helix-like DNA-binding domain superfamily/Winged helix DNA-binding domain"/>
    <property type="match status" value="1"/>
</dbReference>
<evidence type="ECO:0000256" key="3">
    <source>
        <dbReference type="ARBA" id="ARBA00022691"/>
    </source>
</evidence>
<keyword evidence="2 7" id="KW-0808">Transferase</keyword>
<protein>
    <submittedName>
        <fullName evidence="7">Methyltransferase</fullName>
    </submittedName>
</protein>
<evidence type="ECO:0000256" key="4">
    <source>
        <dbReference type="PIRSR" id="PIRSR005739-1"/>
    </source>
</evidence>
<dbReference type="InterPro" id="IPR016461">
    <property type="entry name" value="COMT-like"/>
</dbReference>
<dbReference type="RefSeq" id="WP_141609898.1">
    <property type="nucleotide sequence ID" value="NZ_VIGC02000010.1"/>
</dbReference>
<dbReference type="GO" id="GO:0032259">
    <property type="term" value="P:methylation"/>
    <property type="evidence" value="ECO:0007669"/>
    <property type="project" value="UniProtKB-KW"/>
</dbReference>
<evidence type="ECO:0000313" key="7">
    <source>
        <dbReference type="EMBL" id="TQE95981.1"/>
    </source>
</evidence>
<evidence type="ECO:0000256" key="2">
    <source>
        <dbReference type="ARBA" id="ARBA00022679"/>
    </source>
</evidence>
<comment type="caution">
    <text evidence="7">The sequence shown here is derived from an EMBL/GenBank/DDBJ whole genome shotgun (WGS) entry which is preliminary data.</text>
</comment>
<dbReference type="InParanoid" id="A0A540VH11"/>
<dbReference type="PIRSF" id="PIRSF005739">
    <property type="entry name" value="O-mtase"/>
    <property type="match status" value="1"/>
</dbReference>
<evidence type="ECO:0000313" key="8">
    <source>
        <dbReference type="Proteomes" id="UP000317371"/>
    </source>
</evidence>
<dbReference type="Proteomes" id="UP000317371">
    <property type="component" value="Unassembled WGS sequence"/>
</dbReference>
<gene>
    <name evidence="7" type="ORF">FKZ61_09580</name>
</gene>